<sequence length="253" mass="28328">MSEVFLLKDGKGRAFLVRPRLGGVFHHHRGTVPHEAILEAGPGGVVRTHLGEPLSVHRPTLEEYVLHMRRSATPTYPKDASAMVALLDLAPGMRVLEAGTGSGGLTLFLARAVGREGLVDTYEKRPHHLKQAVENVRAFWPVDNVRFHEGGLEEAELPQEAYHGVALDLMEPWKVLEKAASALMPDRFLVAYLPNVTQVLETLRAAEGLPLRLERMLEVAWREWEVRLPVAHPRFQQVGHTAFLLAFRKWKAS</sequence>
<comment type="subunit">
    <text evidence="5">Homotetramer composed of a dimer of dimers.</text>
</comment>
<feature type="binding site" evidence="6">
    <location>
        <position position="123"/>
    </location>
    <ligand>
        <name>S-adenosyl-L-methionine</name>
        <dbReference type="ChEBI" id="CHEBI:59789"/>
    </ligand>
</feature>
<feature type="binding site" evidence="6">
    <location>
        <position position="168"/>
    </location>
    <ligand>
        <name>S-adenosyl-L-methionine</name>
        <dbReference type="ChEBI" id="CHEBI:59789"/>
    </ligand>
</feature>
<dbReference type="CDD" id="cd02440">
    <property type="entry name" value="AdoMet_MTases"/>
    <property type="match status" value="1"/>
</dbReference>
<dbReference type="InterPro" id="IPR049470">
    <property type="entry name" value="TRM61_C"/>
</dbReference>
<dbReference type="PIRSF" id="PIRSF017269">
    <property type="entry name" value="GCD14"/>
    <property type="match status" value="1"/>
</dbReference>
<dbReference type="AlphaFoldDB" id="A0A1G7HB85"/>
<evidence type="ECO:0000313" key="9">
    <source>
        <dbReference type="Proteomes" id="UP000199446"/>
    </source>
</evidence>
<evidence type="ECO:0000256" key="5">
    <source>
        <dbReference type="PIRNR" id="PIRNR017269"/>
    </source>
</evidence>
<dbReference type="Proteomes" id="UP000199446">
    <property type="component" value="Unassembled WGS sequence"/>
</dbReference>
<dbReference type="RefSeq" id="WP_093007453.1">
    <property type="nucleotide sequence ID" value="NZ_FNBC01000018.1"/>
</dbReference>
<keyword evidence="3 5" id="KW-0949">S-adenosyl-L-methionine</keyword>
<comment type="similarity">
    <text evidence="5">Belongs to the class I-like SAM-binding methyltransferase superfamily. TRM61 family.</text>
</comment>
<reference evidence="9" key="1">
    <citation type="submission" date="2016-10" db="EMBL/GenBank/DDBJ databases">
        <authorList>
            <person name="Varghese N."/>
            <person name="Submissions S."/>
        </authorList>
    </citation>
    <scope>NUCLEOTIDE SEQUENCE [LARGE SCALE GENOMIC DNA]</scope>
    <source>
        <strain evidence="9">CGMCC 1.6992</strain>
    </source>
</reference>
<dbReference type="Gene3D" id="3.40.50.150">
    <property type="entry name" value="Vaccinia Virus protein VP39"/>
    <property type="match status" value="1"/>
</dbReference>
<evidence type="ECO:0000256" key="4">
    <source>
        <dbReference type="ARBA" id="ARBA00022694"/>
    </source>
</evidence>
<dbReference type="PROSITE" id="PS51620">
    <property type="entry name" value="SAM_TRM61"/>
    <property type="match status" value="1"/>
</dbReference>
<keyword evidence="9" id="KW-1185">Reference proteome</keyword>
<dbReference type="GO" id="GO:0030488">
    <property type="term" value="P:tRNA methylation"/>
    <property type="evidence" value="ECO:0007669"/>
    <property type="project" value="InterPro"/>
</dbReference>
<dbReference type="PANTHER" id="PTHR12133">
    <property type="entry name" value="TRNA (ADENINE(58)-N(1))-METHYLTRANSFERASE"/>
    <property type="match status" value="1"/>
</dbReference>
<dbReference type="InterPro" id="IPR029063">
    <property type="entry name" value="SAM-dependent_MTases_sf"/>
</dbReference>
<dbReference type="Pfam" id="PF08704">
    <property type="entry name" value="GCD14"/>
    <property type="match status" value="1"/>
</dbReference>
<feature type="binding site" evidence="6">
    <location>
        <begin position="102"/>
        <end position="105"/>
    </location>
    <ligand>
        <name>S-adenosyl-L-methionine</name>
        <dbReference type="ChEBI" id="CHEBI:59789"/>
    </ligand>
</feature>
<dbReference type="InterPro" id="IPR014816">
    <property type="entry name" value="tRNA_MeTrfase_Gcd14"/>
</dbReference>
<keyword evidence="2 5" id="KW-0808">Transferase</keyword>
<dbReference type="PANTHER" id="PTHR12133:SF1">
    <property type="entry name" value="TRNA (ADENINE(58)-N(1))-METHYLTRANSFERASE, MITOCHONDRIAL"/>
    <property type="match status" value="1"/>
</dbReference>
<evidence type="ECO:0000256" key="1">
    <source>
        <dbReference type="ARBA" id="ARBA00022603"/>
    </source>
</evidence>
<dbReference type="SUPFAM" id="SSF53335">
    <property type="entry name" value="S-adenosyl-L-methionine-dependent methyltransferases"/>
    <property type="match status" value="1"/>
</dbReference>
<keyword evidence="1 5" id="KW-0489">Methyltransferase</keyword>
<dbReference type="STRING" id="482827.SAMN04488243_11853"/>
<keyword evidence="4 5" id="KW-0819">tRNA processing</keyword>
<dbReference type="EMBL" id="FNBC01000018">
    <property type="protein sequence ID" value="SDE97717.1"/>
    <property type="molecule type" value="Genomic_DNA"/>
</dbReference>
<dbReference type="EC" id="2.1.1.220" evidence="5"/>
<comment type="function">
    <text evidence="5">Catalyzes the S-adenosyl-L-methionine-dependent formation of N(1)-methyladenine at position 58 (m1A58) in tRNA.</text>
</comment>
<comment type="catalytic activity">
    <reaction evidence="5">
        <text>adenosine(58) in tRNA + S-adenosyl-L-methionine = N(1)-methyladenosine(58) in tRNA + S-adenosyl-L-homocysteine + H(+)</text>
        <dbReference type="Rhea" id="RHEA:43152"/>
        <dbReference type="Rhea" id="RHEA-COMP:10365"/>
        <dbReference type="Rhea" id="RHEA-COMP:10366"/>
        <dbReference type="ChEBI" id="CHEBI:15378"/>
        <dbReference type="ChEBI" id="CHEBI:57856"/>
        <dbReference type="ChEBI" id="CHEBI:59789"/>
        <dbReference type="ChEBI" id="CHEBI:74411"/>
        <dbReference type="ChEBI" id="CHEBI:74491"/>
        <dbReference type="EC" id="2.1.1.220"/>
    </reaction>
</comment>
<name>A0A1G7HB85_9DEIN</name>
<protein>
    <recommendedName>
        <fullName evidence="5">tRNA (adenine(58)-N(1))-methyltransferase TrmI</fullName>
        <ecNumber evidence="5">2.1.1.220</ecNumber>
    </recommendedName>
</protein>
<gene>
    <name evidence="8" type="ORF">SAMN04488243_11853</name>
</gene>
<feature type="binding site" evidence="6">
    <location>
        <position position="128"/>
    </location>
    <ligand>
        <name>S-adenosyl-L-methionine</name>
        <dbReference type="ChEBI" id="CHEBI:59789"/>
    </ligand>
</feature>
<dbReference type="GO" id="GO:0031515">
    <property type="term" value="C:tRNA (m1A) methyltransferase complex"/>
    <property type="evidence" value="ECO:0007669"/>
    <property type="project" value="UniProtKB-UniRule"/>
</dbReference>
<evidence type="ECO:0000259" key="7">
    <source>
        <dbReference type="Pfam" id="PF08704"/>
    </source>
</evidence>
<feature type="domain" description="tRNA (adenine(58)-N(1))-methyltransferase catalytic subunit TRM61 C-terminal" evidence="7">
    <location>
        <begin position="59"/>
        <end position="228"/>
    </location>
</feature>
<evidence type="ECO:0000256" key="3">
    <source>
        <dbReference type="ARBA" id="ARBA00022691"/>
    </source>
</evidence>
<dbReference type="OrthoDB" id="9781391at2"/>
<organism evidence="8 9">
    <name type="scientific">Thermus arciformis</name>
    <dbReference type="NCBI Taxonomy" id="482827"/>
    <lineage>
        <taxon>Bacteria</taxon>
        <taxon>Thermotogati</taxon>
        <taxon>Deinococcota</taxon>
        <taxon>Deinococci</taxon>
        <taxon>Thermales</taxon>
        <taxon>Thermaceae</taxon>
        <taxon>Thermus</taxon>
    </lineage>
</organism>
<dbReference type="GO" id="GO:0160107">
    <property type="term" value="F:tRNA (adenine(58)-N1)-methyltransferase activity"/>
    <property type="evidence" value="ECO:0007669"/>
    <property type="project" value="UniProtKB-EC"/>
</dbReference>
<accession>A0A1G7HB85</accession>
<evidence type="ECO:0000256" key="6">
    <source>
        <dbReference type="PIRSR" id="PIRSR017269-1"/>
    </source>
</evidence>
<evidence type="ECO:0000256" key="2">
    <source>
        <dbReference type="ARBA" id="ARBA00022679"/>
    </source>
</evidence>
<dbReference type="FunFam" id="3.10.330.20:FF:000003">
    <property type="entry name" value="tRNA (Adenine(58)-N(1))-methyltransferase, mitochondrial isoform X1"/>
    <property type="match status" value="1"/>
</dbReference>
<evidence type="ECO:0000313" key="8">
    <source>
        <dbReference type="EMBL" id="SDE97717.1"/>
    </source>
</evidence>
<proteinExistence type="inferred from homology"/>